<reference evidence="2" key="1">
    <citation type="journal article" date="2014" name="Nat. Genet.">
        <title>Genome and transcriptome of the porcine whipworm Trichuris suis.</title>
        <authorList>
            <person name="Jex A.R."/>
            <person name="Nejsum P."/>
            <person name="Schwarz E.M."/>
            <person name="Hu L."/>
            <person name="Young N.D."/>
            <person name="Hall R.S."/>
            <person name="Korhonen P.K."/>
            <person name="Liao S."/>
            <person name="Thamsborg S."/>
            <person name="Xia J."/>
            <person name="Xu P."/>
            <person name="Wang S."/>
            <person name="Scheerlinck J.P."/>
            <person name="Hofmann A."/>
            <person name="Sternberg P.W."/>
            <person name="Wang J."/>
            <person name="Gasser R.B."/>
        </authorList>
    </citation>
    <scope>NUCLEOTIDE SEQUENCE [LARGE SCALE GENOMIC DNA]</scope>
    <source>
        <strain evidence="2">DCEP-RM93F</strain>
    </source>
</reference>
<name>A0A085NV39_9BILA</name>
<evidence type="ECO:0000256" key="1">
    <source>
        <dbReference type="SAM" id="Phobius"/>
    </source>
</evidence>
<keyword evidence="1" id="KW-0812">Transmembrane</keyword>
<feature type="transmembrane region" description="Helical" evidence="1">
    <location>
        <begin position="54"/>
        <end position="80"/>
    </location>
</feature>
<dbReference type="AlphaFoldDB" id="A0A085NV39"/>
<feature type="transmembrane region" description="Helical" evidence="1">
    <location>
        <begin position="100"/>
        <end position="121"/>
    </location>
</feature>
<feature type="transmembrane region" description="Helical" evidence="1">
    <location>
        <begin position="175"/>
        <end position="194"/>
    </location>
</feature>
<protein>
    <submittedName>
        <fullName evidence="2">Uncharacterized protein</fullName>
    </submittedName>
</protein>
<organism evidence="2">
    <name type="scientific">Trichuris suis</name>
    <name type="common">pig whipworm</name>
    <dbReference type="NCBI Taxonomy" id="68888"/>
    <lineage>
        <taxon>Eukaryota</taxon>
        <taxon>Metazoa</taxon>
        <taxon>Ecdysozoa</taxon>
        <taxon>Nematoda</taxon>
        <taxon>Enoplea</taxon>
        <taxon>Dorylaimia</taxon>
        <taxon>Trichinellida</taxon>
        <taxon>Trichuridae</taxon>
        <taxon>Trichuris</taxon>
    </lineage>
</organism>
<accession>A0A085NV39</accession>
<keyword evidence="1" id="KW-0472">Membrane</keyword>
<proteinExistence type="predicted"/>
<evidence type="ECO:0000313" key="2">
    <source>
        <dbReference type="EMBL" id="KFD73335.1"/>
    </source>
</evidence>
<feature type="transmembrane region" description="Helical" evidence="1">
    <location>
        <begin position="215"/>
        <end position="237"/>
    </location>
</feature>
<dbReference type="OrthoDB" id="10401918at2759"/>
<gene>
    <name evidence="2" type="ORF">M514_04619</name>
</gene>
<keyword evidence="1" id="KW-1133">Transmembrane helix</keyword>
<feature type="transmembrane region" description="Helical" evidence="1">
    <location>
        <begin position="142"/>
        <end position="163"/>
    </location>
</feature>
<dbReference type="EMBL" id="KL367474">
    <property type="protein sequence ID" value="KFD73335.1"/>
    <property type="molecule type" value="Genomic_DNA"/>
</dbReference>
<dbReference type="Proteomes" id="UP000030758">
    <property type="component" value="Unassembled WGS sequence"/>
</dbReference>
<sequence>MESRKRKGNAMEEEDGYYGEEKVTYYYDGVYPASASAELSDTVGFYRRKAFKRVLPWAVLTNGMVFGMQLFGFVLLWRLLISYMLMDSGRILDTVQFRTLWFYAIVMMLSIFYCWHALANFQGSFRMRLSSWKSVSLDGLGAYLWGCLLDAFCPILIGNLFFNHTAPSIKLDMNLLYYAGVLSSMILMAAAFMSDHYHVDFSIDYSVAKLFAPSLFISIFRLAMIIWTITMPSYLLFAAPTWASYFHKLFFEPQSYCLFMVIMVNCYRKIALVWMCKRALLQADIFVTSNRFESDPRTSQLWLHIALSDKKSSILTHLAFARLARIALNSEDCNRWGFDWTFWNVVRDACVGEMFNFDNGMYRAYQSLFTQSLSSTQTIRRHYQFPSSIMDSSFDSWSVPMRNYHQYIDPRDTNGIDLGEDKDVYNSDVWTNYQIVIWCAQILCGIVCVSRSASASIDVRPSLTFILSHFFSVLRSLRKHQCLLLEVAANNYYRTTILNLGATVYRQVVAYLRIIRNIYGRDLELLIQNEEDVRMLETM</sequence>